<dbReference type="RefSeq" id="WP_232189032.1">
    <property type="nucleotide sequence ID" value="NZ_JAIOAP010000017.1"/>
</dbReference>
<organism evidence="3 4">
    <name type="scientific">Cohnella silvisoli</name>
    <dbReference type="NCBI Taxonomy" id="2873699"/>
    <lineage>
        <taxon>Bacteria</taxon>
        <taxon>Bacillati</taxon>
        <taxon>Bacillota</taxon>
        <taxon>Bacilli</taxon>
        <taxon>Bacillales</taxon>
        <taxon>Paenibacillaceae</taxon>
        <taxon>Cohnella</taxon>
    </lineage>
</organism>
<reference evidence="3 4" key="1">
    <citation type="journal article" date="2023" name="Genome Announc.">
        <title>Pan-Genome Analyses of the Genus Cohnella and Proposal of the Novel Species Cohnella silvisoli sp. nov., Isolated from Forest Soil.</title>
        <authorList>
            <person name="Wang C."/>
            <person name="Mao L."/>
            <person name="Bao G."/>
            <person name="Zhu H."/>
        </authorList>
    </citation>
    <scope>NUCLEOTIDE SEQUENCE [LARGE SCALE GENOMIC DNA]</scope>
    <source>
        <strain evidence="3 4">NL03-T5-1</strain>
    </source>
</reference>
<keyword evidence="1" id="KW-0472">Membrane</keyword>
<dbReference type="Pfam" id="PF04235">
    <property type="entry name" value="DUF418"/>
    <property type="match status" value="1"/>
</dbReference>
<feature type="transmembrane region" description="Helical" evidence="1">
    <location>
        <begin position="12"/>
        <end position="30"/>
    </location>
</feature>
<keyword evidence="4" id="KW-1185">Reference proteome</keyword>
<gene>
    <name evidence="3" type="ORF">QJS35_26740</name>
</gene>
<dbReference type="InterPro" id="IPR007349">
    <property type="entry name" value="DUF418"/>
</dbReference>
<name>A0ABV1L134_9BACL</name>
<sequence length="359" mass="40487">MSYSTQRITALDYARAWAIFGMIIVNYKLAMQAENDGATWLRTIAGLFEGRASALFVILAGIGVSLMTAKARNSKNKDLIRQSRNSLYRRSAFLFISGILLLLAGWSADILHYYAVFMLAASVLITVSDKMILGLFAAILLVSQMFLVVFDYSEGWDPGFHEYTGFWTLAGFCRNLIFNGFHPIFPWVCFFLIGMWIGRKQWLDRGKRKKVLLCSLLGTIVFESFSYFLIKWTSPVLDNEAANYLFTTKPMPPTMIYVLSGTCLAVAILAISFYVVDYFGNSLLTRAVINTGQLSLSHYIGHVIIGLGFLEIAGYLENGSLSFAISYGCGYFIIAIIFSYVWIKWMERGPVELIMRKFC</sequence>
<feature type="transmembrane region" description="Helical" evidence="1">
    <location>
        <begin position="210"/>
        <end position="230"/>
    </location>
</feature>
<dbReference type="InterPro" id="IPR052529">
    <property type="entry name" value="Bact_Transport_Assoc"/>
</dbReference>
<feature type="transmembrane region" description="Helical" evidence="1">
    <location>
        <begin position="110"/>
        <end position="127"/>
    </location>
</feature>
<evidence type="ECO:0000259" key="2">
    <source>
        <dbReference type="Pfam" id="PF04235"/>
    </source>
</evidence>
<keyword evidence="1" id="KW-1133">Transmembrane helix</keyword>
<accession>A0ABV1L134</accession>
<dbReference type="PANTHER" id="PTHR30590:SF3">
    <property type="entry name" value="HYPOTHETICAL MEMBRANE SPANNING PROTEIN"/>
    <property type="match status" value="1"/>
</dbReference>
<evidence type="ECO:0000313" key="3">
    <source>
        <dbReference type="EMBL" id="MEQ4485982.1"/>
    </source>
</evidence>
<feature type="transmembrane region" description="Helical" evidence="1">
    <location>
        <begin position="50"/>
        <end position="67"/>
    </location>
</feature>
<feature type="transmembrane region" description="Helical" evidence="1">
    <location>
        <begin position="322"/>
        <end position="343"/>
    </location>
</feature>
<feature type="transmembrane region" description="Helical" evidence="1">
    <location>
        <begin position="296"/>
        <end position="316"/>
    </location>
</feature>
<feature type="domain" description="DUF418" evidence="2">
    <location>
        <begin position="198"/>
        <end position="358"/>
    </location>
</feature>
<evidence type="ECO:0000256" key="1">
    <source>
        <dbReference type="SAM" id="Phobius"/>
    </source>
</evidence>
<protein>
    <submittedName>
        <fullName evidence="3">DUF418 domain-containing protein</fullName>
    </submittedName>
</protein>
<keyword evidence="1" id="KW-0812">Transmembrane</keyword>
<dbReference type="Proteomes" id="UP001493487">
    <property type="component" value="Unassembled WGS sequence"/>
</dbReference>
<feature type="transmembrane region" description="Helical" evidence="1">
    <location>
        <begin position="87"/>
        <end position="104"/>
    </location>
</feature>
<comment type="caution">
    <text evidence="3">The sequence shown here is derived from an EMBL/GenBank/DDBJ whole genome shotgun (WGS) entry which is preliminary data.</text>
</comment>
<proteinExistence type="predicted"/>
<feature type="transmembrane region" description="Helical" evidence="1">
    <location>
        <begin position="132"/>
        <end position="150"/>
    </location>
</feature>
<feature type="transmembrane region" description="Helical" evidence="1">
    <location>
        <begin position="255"/>
        <end position="276"/>
    </location>
</feature>
<dbReference type="PANTHER" id="PTHR30590">
    <property type="entry name" value="INNER MEMBRANE PROTEIN"/>
    <property type="match status" value="1"/>
</dbReference>
<dbReference type="EMBL" id="JASKHM010000018">
    <property type="protein sequence ID" value="MEQ4485982.1"/>
    <property type="molecule type" value="Genomic_DNA"/>
</dbReference>
<evidence type="ECO:0000313" key="4">
    <source>
        <dbReference type="Proteomes" id="UP001493487"/>
    </source>
</evidence>
<feature type="transmembrane region" description="Helical" evidence="1">
    <location>
        <begin position="176"/>
        <end position="198"/>
    </location>
</feature>